<gene>
    <name evidence="2" type="ORF">ARALYDRAFT_490970</name>
</gene>
<evidence type="ECO:0000313" key="2">
    <source>
        <dbReference type="EMBL" id="EFH43259.1"/>
    </source>
</evidence>
<sequence length="178" mass="19788">MKEDDALPTTTTGTATGTAIANSKKENSDSVLFGRGRYKFWAFAAILLLAFWSMFTGTVTLRLSTGNLNRLSEDLGIPNYANLDVLEMEEREKVVKHMWDVYTSSRRIKLPRFWQEAFVAAYEELTSDVPGVREAAIGEIAKMSVRSITLDPPPSRSMSASDLGRNLKRILHKPAASS</sequence>
<dbReference type="InterPro" id="IPR010608">
    <property type="entry name" value="DUF1195"/>
</dbReference>
<dbReference type="EMBL" id="GL348719">
    <property type="protein sequence ID" value="EFH43259.1"/>
    <property type="molecule type" value="Genomic_DNA"/>
</dbReference>
<dbReference type="HOGENOM" id="CLU_113510_0_0_1"/>
<dbReference type="PANTHER" id="PTHR34358:SF2">
    <property type="entry name" value="OS03G0411600 PROTEIN"/>
    <property type="match status" value="1"/>
</dbReference>
<dbReference type="eggNOG" id="ENOG502QWQZ">
    <property type="taxonomic scope" value="Eukaryota"/>
</dbReference>
<dbReference type="AlphaFoldDB" id="D7MBF4"/>
<dbReference type="STRING" id="81972.D7MBF4"/>
<dbReference type="Pfam" id="PF06708">
    <property type="entry name" value="DUF1195"/>
    <property type="match status" value="1"/>
</dbReference>
<feature type="transmembrane region" description="Helical" evidence="1">
    <location>
        <begin position="40"/>
        <end position="61"/>
    </location>
</feature>
<proteinExistence type="predicted"/>
<organism evidence="3">
    <name type="scientific">Arabidopsis lyrata subsp. lyrata</name>
    <name type="common">Lyre-leaved rock-cress</name>
    <dbReference type="NCBI Taxonomy" id="81972"/>
    <lineage>
        <taxon>Eukaryota</taxon>
        <taxon>Viridiplantae</taxon>
        <taxon>Streptophyta</taxon>
        <taxon>Embryophyta</taxon>
        <taxon>Tracheophyta</taxon>
        <taxon>Spermatophyta</taxon>
        <taxon>Magnoliopsida</taxon>
        <taxon>eudicotyledons</taxon>
        <taxon>Gunneridae</taxon>
        <taxon>Pentapetalae</taxon>
        <taxon>rosids</taxon>
        <taxon>malvids</taxon>
        <taxon>Brassicales</taxon>
        <taxon>Brassicaceae</taxon>
        <taxon>Camelineae</taxon>
        <taxon>Arabidopsis</taxon>
    </lineage>
</organism>
<keyword evidence="1" id="KW-1133">Transmembrane helix</keyword>
<protein>
    <submittedName>
        <fullName evidence="2">At4g36660</fullName>
    </submittedName>
</protein>
<dbReference type="Proteomes" id="UP000008694">
    <property type="component" value="Unassembled WGS sequence"/>
</dbReference>
<dbReference type="PANTHER" id="PTHR34358">
    <property type="entry name" value="OS03G0411600 PROTEIN"/>
    <property type="match status" value="1"/>
</dbReference>
<keyword evidence="3" id="KW-1185">Reference proteome</keyword>
<keyword evidence="1" id="KW-0472">Membrane</keyword>
<accession>D7MBF4</accession>
<keyword evidence="1" id="KW-0812">Transmembrane</keyword>
<name>D7MBF4_ARALL</name>
<evidence type="ECO:0000256" key="1">
    <source>
        <dbReference type="SAM" id="Phobius"/>
    </source>
</evidence>
<evidence type="ECO:0000313" key="3">
    <source>
        <dbReference type="Proteomes" id="UP000008694"/>
    </source>
</evidence>
<reference evidence="3" key="1">
    <citation type="journal article" date="2011" name="Nat. Genet.">
        <title>The Arabidopsis lyrata genome sequence and the basis of rapid genome size change.</title>
        <authorList>
            <person name="Hu T.T."/>
            <person name="Pattyn P."/>
            <person name="Bakker E.G."/>
            <person name="Cao J."/>
            <person name="Cheng J.-F."/>
            <person name="Clark R.M."/>
            <person name="Fahlgren N."/>
            <person name="Fawcett J.A."/>
            <person name="Grimwood J."/>
            <person name="Gundlach H."/>
            <person name="Haberer G."/>
            <person name="Hollister J.D."/>
            <person name="Ossowski S."/>
            <person name="Ottilar R.P."/>
            <person name="Salamov A.A."/>
            <person name="Schneeberger K."/>
            <person name="Spannagl M."/>
            <person name="Wang X."/>
            <person name="Yang L."/>
            <person name="Nasrallah M.E."/>
            <person name="Bergelson J."/>
            <person name="Carrington J.C."/>
            <person name="Gaut B.S."/>
            <person name="Schmutz J."/>
            <person name="Mayer K.F.X."/>
            <person name="Van de Peer Y."/>
            <person name="Grigoriev I.V."/>
            <person name="Nordborg M."/>
            <person name="Weigel D."/>
            <person name="Guo Y.-L."/>
        </authorList>
    </citation>
    <scope>NUCLEOTIDE SEQUENCE [LARGE SCALE GENOMIC DNA]</scope>
    <source>
        <strain evidence="3">cv. MN47</strain>
    </source>
</reference>
<dbReference type="Gramene" id="fgenesh2_kg.7__403__AT4G36660.1">
    <property type="protein sequence ID" value="fgenesh2_kg.7__403__AT4G36660.1"/>
    <property type="gene ID" value="fgenesh2_kg.7__403__AT4G36660.1"/>
</dbReference>